<sequence length="1327" mass="144718">MRRISKIKKRVLSLVLSFLLLAGTVPMNSLAASEEASSTVSGDPKETVVSTGEIETTAGEETKIEETTEAKTESTSEDTISETSEETTAAETTAPATGASKNAAAEIPATKTAEKGIILYSDVSSAQLTSLMLGNSLSITDSNKLPLDKEFDSGVLEYGCTVYRYTNRNLYIKVNAENAQTIEASYVPYGSDAASSVTLTAGNSRGVVLTNLLKNGSNVLTLTLTDADGNKKEYKVTINWKPTLSALNVYTQDMSTATLSPKFNYSTTEYEVVVPSSDTSMTIGAIQRSADGDVQQLTVNGVLSDPDVEGGNVTVTLPDEDTFTIPVVAKDTTGGAETSTVYNLKVTKSYDVTFQPDPVFASVTVLSSDGTEMAPVNGVYTLPAGSYTYKITANGYQDLEKSLSVGKGQAVSIQESLTKAADYSDVSYVENMISFIGGVTLRLSKPKIDAAREAYNNLAEAEKPKVSNYDVLVEAEHYYNQLLAKTENPSPEDALNWNQFLGNEDLKGISDAKTPQSGDELTEKWKIQATGGNTMMQHVSAPAYYNDYVYYTSDDKVRKVNPETGAIEAENDVPKSMMLLPQVTCADGKVFAMSTDDNNKTRVRVYNADTLEFLYQTVALSGAQIETPIMYHDGYFYFASYGKGAYYAFIATDEKLDYDISPEWSVGALPTSNQGFLWGGAEFVGDYAYFGDTDGRLFAVNSKTGEVVDTLILDGYQVQSTPNYYEKNQRLYVTLAMNSGAILSIKMNADGTFNRESEKWFKSDIAGSGIKSSPVIYNDRLYVCGGGGHGGSGEPFRVIDANTMTEIYRIDEIASKGTPVLSTAYATEANNHKVYLYVVPYAPEGAVSDRVSNMYIIQDSVGQTTPIYEKVENIGVGQYCSQSMTIGSNGLIYYYNDANYLYAYGLDDLTARIITGADVDQQIKRQPEVNEYKFYNDAEIRRIKSRYDALSDSEKAMVTQYQKLLDIMAISSMDPAERMNNGIAAIPSINDITLNDRDMIENLYQGYQLMEEADKERVIGYSILEAAYAQIPILERKVITDAIVADIEKLPAEADILTTDKDGIYSLLERVNALGDDTSAITNLSRLTSAKARVDQVIKQRSDVDSLINETLPGVTITLENRALIDAVDKAAEGLNKKDLMSLESYEYYVSPAKVKLINELIKQNKLGNQLEITKDNIGTLQSLLDEIRRLHDGVLEDDEKYLENYSAVSVVQAKIDAFKEEEDKKDDNKQDDNKQDDTKQDDNKQEDNKQDGNGTNNGGDSKNDGKTPGGATKTAGGNTKTAGGATKTLSNGNVKTGDESNAAWLIFVMSAAAVALLAVSRKKKSI</sequence>
<dbReference type="RefSeq" id="WP_249302954.1">
    <property type="nucleotide sequence ID" value="NZ_CP060634.1"/>
</dbReference>
<evidence type="ECO:0000313" key="6">
    <source>
        <dbReference type="EMBL" id="QNM05714.1"/>
    </source>
</evidence>
<evidence type="ECO:0000259" key="4">
    <source>
        <dbReference type="Pfam" id="PF12733"/>
    </source>
</evidence>
<keyword evidence="7" id="KW-1185">Reference proteome</keyword>
<evidence type="ECO:0000256" key="2">
    <source>
        <dbReference type="SAM" id="Phobius"/>
    </source>
</evidence>
<feature type="compositionally biased region" description="Acidic residues" evidence="1">
    <location>
        <begin position="75"/>
        <end position="85"/>
    </location>
</feature>
<dbReference type="Gene3D" id="2.130.10.10">
    <property type="entry name" value="YVTN repeat-like/Quinoprotein amine dehydrogenase"/>
    <property type="match status" value="1"/>
</dbReference>
<dbReference type="InterPro" id="IPR015943">
    <property type="entry name" value="WD40/YVTN_repeat-like_dom_sf"/>
</dbReference>
<feature type="compositionally biased region" description="Low complexity" evidence="1">
    <location>
        <begin position="86"/>
        <end position="100"/>
    </location>
</feature>
<protein>
    <submittedName>
        <fullName evidence="6">Cadherin-like beta sandwich domain-containing protein</fullName>
    </submittedName>
</protein>
<feature type="chain" id="PRO_5028850566" evidence="3">
    <location>
        <begin position="32"/>
        <end position="1327"/>
    </location>
</feature>
<gene>
    <name evidence="6" type="ORF">H9Q78_00640</name>
</gene>
<dbReference type="Pfam" id="PF13360">
    <property type="entry name" value="PQQ_2"/>
    <property type="match status" value="1"/>
</dbReference>
<keyword evidence="2" id="KW-0472">Membrane</keyword>
<feature type="signal peptide" evidence="3">
    <location>
        <begin position="1"/>
        <end position="31"/>
    </location>
</feature>
<dbReference type="InterPro" id="IPR011047">
    <property type="entry name" value="Quinoprotein_ADH-like_sf"/>
</dbReference>
<dbReference type="InterPro" id="IPR025883">
    <property type="entry name" value="Cadherin-like_domain"/>
</dbReference>
<keyword evidence="2" id="KW-0812">Transmembrane</keyword>
<keyword evidence="2" id="KW-1133">Transmembrane helix</keyword>
<keyword evidence="3" id="KW-0732">Signal</keyword>
<feature type="region of interest" description="Disordered" evidence="1">
    <location>
        <begin position="1220"/>
        <end position="1297"/>
    </location>
</feature>
<dbReference type="InterPro" id="IPR002372">
    <property type="entry name" value="PQQ_rpt_dom"/>
</dbReference>
<reference evidence="6 7" key="1">
    <citation type="submission" date="2020-08" db="EMBL/GenBank/DDBJ databases">
        <authorList>
            <person name="Liu C."/>
            <person name="Sun Q."/>
        </authorList>
    </citation>
    <scope>NUCLEOTIDE SEQUENCE [LARGE SCALE GENOMIC DNA]</scope>
    <source>
        <strain evidence="6 7">NSJ-38</strain>
    </source>
</reference>
<feature type="compositionally biased region" description="Low complexity" evidence="1">
    <location>
        <begin position="1270"/>
        <end position="1289"/>
    </location>
</feature>
<feature type="compositionally biased region" description="Basic and acidic residues" evidence="1">
    <location>
        <begin position="1220"/>
        <end position="1251"/>
    </location>
</feature>
<feature type="region of interest" description="Disordered" evidence="1">
    <location>
        <begin position="33"/>
        <end position="105"/>
    </location>
</feature>
<feature type="domain" description="Pyrrolo-quinoline quinone repeat" evidence="5">
    <location>
        <begin position="542"/>
        <end position="713"/>
    </location>
</feature>
<organism evidence="6 7">
    <name type="scientific">Qiania dongpingensis</name>
    <dbReference type="NCBI Taxonomy" id="2763669"/>
    <lineage>
        <taxon>Bacteria</taxon>
        <taxon>Bacillati</taxon>
        <taxon>Bacillota</taxon>
        <taxon>Clostridia</taxon>
        <taxon>Lachnospirales</taxon>
        <taxon>Lachnospiraceae</taxon>
        <taxon>Qiania</taxon>
    </lineage>
</organism>
<feature type="compositionally biased region" description="Basic and acidic residues" evidence="1">
    <location>
        <begin position="60"/>
        <end position="74"/>
    </location>
</feature>
<proteinExistence type="predicted"/>
<accession>A0A7G9G4I2</accession>
<feature type="domain" description="Cadherin-like beta-sandwich-like" evidence="4">
    <location>
        <begin position="258"/>
        <end position="348"/>
    </location>
</feature>
<evidence type="ECO:0000313" key="7">
    <source>
        <dbReference type="Proteomes" id="UP000515823"/>
    </source>
</evidence>
<dbReference type="EMBL" id="CP060634">
    <property type="protein sequence ID" value="QNM05714.1"/>
    <property type="molecule type" value="Genomic_DNA"/>
</dbReference>
<dbReference type="SUPFAM" id="SSF50998">
    <property type="entry name" value="Quinoprotein alcohol dehydrogenase-like"/>
    <property type="match status" value="1"/>
</dbReference>
<name>A0A7G9G4I2_9FIRM</name>
<evidence type="ECO:0000256" key="3">
    <source>
        <dbReference type="SAM" id="SignalP"/>
    </source>
</evidence>
<evidence type="ECO:0000256" key="1">
    <source>
        <dbReference type="SAM" id="MobiDB-lite"/>
    </source>
</evidence>
<evidence type="ECO:0000259" key="5">
    <source>
        <dbReference type="Pfam" id="PF13360"/>
    </source>
</evidence>
<dbReference type="Pfam" id="PF12733">
    <property type="entry name" value="Cadherin-like"/>
    <property type="match status" value="1"/>
</dbReference>
<dbReference type="Proteomes" id="UP000515823">
    <property type="component" value="Chromosome"/>
</dbReference>
<feature type="transmembrane region" description="Helical" evidence="2">
    <location>
        <begin position="1303"/>
        <end position="1321"/>
    </location>
</feature>
<dbReference type="KEGG" id="qdo:H9Q78_00640"/>